<comment type="similarity">
    <text evidence="1">Belongs to the beta/gamma-crystallin family.</text>
</comment>
<sequence length="695" mass="73730">MKKALKYSAGLAFLLISFTAFGQQKEYSLGNTRTLVQEFRQQATARQQQFVSGAQLRVSANTTLNAKVNFRTTGSATEEFLAGEIANTPGSSFFVRIEGNKVEGNIVLRQSKKAYKYYSDNTGNVFVKEEDINKVLCINYEEGPATSQVTAQGVTAAAVPADLQSYPGANGCVLLDFDGQYVSGTPWNNGNPINAAPATLSEAEMREVWELVSEDYKPFHMNITTSEAVFNTYPKNRRMRCIFTPTNTAAPGAGGVAYISSFNWNDDTPCWVFNGGVKGAGDAASHEVGHTLSLGHDGRNSPAEGYYAGQGNWAPIMGVGYYKPIVQWSKGEYNSANNLEDDLAKMTSSTFGVGYRADDYGNSISSAGVLSVGAGGSINSSGIIERTADVDVFSFSTSGGNATINFNPAPRHANLDILARLLNSSGAVVATSDPAGLSAAINANLAAGTYYVSVTGTGVGNPATDGYSNYASLGAYTITGTISGGTGSGAVTVYQDCNYGGYAINLAPGRYDMAQLNALGIPNDDISALKVKSGYEIILYQDINFGGSAYVFRGDFSCLVNLSVNGQPLNLNDWATSVVVQPSTAAKAAVMSNAITLATPVKSSSAASTTTADDNDATLDVVLSPNPFTQNLSVKVKSKVDQYYIRVYNMNGTEVRPAQRISNGQPVNLSSLSTGMYLIKIYVGKEVITRKVIKQ</sequence>
<keyword evidence="2" id="KW-0677">Repeat</keyword>
<evidence type="ECO:0000256" key="3">
    <source>
        <dbReference type="SAM" id="SignalP"/>
    </source>
</evidence>
<dbReference type="InterPro" id="IPR001064">
    <property type="entry name" value="Beta/gamma_crystallin"/>
</dbReference>
<feature type="signal peptide" evidence="3">
    <location>
        <begin position="1"/>
        <end position="22"/>
    </location>
</feature>
<dbReference type="SUPFAM" id="SSF49695">
    <property type="entry name" value="gamma-Crystallin-like"/>
    <property type="match status" value="1"/>
</dbReference>
<gene>
    <name evidence="5" type="ORF">SAMN04488505_101460</name>
</gene>
<dbReference type="SUPFAM" id="SSF89260">
    <property type="entry name" value="Collagen-binding domain"/>
    <property type="match status" value="1"/>
</dbReference>
<dbReference type="Gene3D" id="2.60.120.380">
    <property type="match status" value="1"/>
</dbReference>
<dbReference type="NCBIfam" id="TIGR04183">
    <property type="entry name" value="Por_Secre_tail"/>
    <property type="match status" value="1"/>
</dbReference>
<dbReference type="InterPro" id="IPR011024">
    <property type="entry name" value="G_crystallin-like"/>
</dbReference>
<dbReference type="Gene3D" id="2.60.20.10">
    <property type="entry name" value="Crystallins"/>
    <property type="match status" value="1"/>
</dbReference>
<name>A0A1H7I441_9BACT</name>
<accession>A0A1H7I441</accession>
<evidence type="ECO:0000256" key="2">
    <source>
        <dbReference type="ARBA" id="ARBA00022737"/>
    </source>
</evidence>
<dbReference type="Pfam" id="PF18962">
    <property type="entry name" value="Por_Secre_tail"/>
    <property type="match status" value="1"/>
</dbReference>
<proteinExistence type="inferred from homology"/>
<dbReference type="SUPFAM" id="SSF55486">
    <property type="entry name" value="Metalloproteases ('zincins'), catalytic domain"/>
    <property type="match status" value="1"/>
</dbReference>
<reference evidence="5 6" key="1">
    <citation type="submission" date="2016-10" db="EMBL/GenBank/DDBJ databases">
        <authorList>
            <person name="de Groot N.N."/>
        </authorList>
    </citation>
    <scope>NUCLEOTIDE SEQUENCE [LARGE SCALE GENOMIC DNA]</scope>
    <source>
        <strain evidence="5 6">DSM 21039</strain>
    </source>
</reference>
<dbReference type="STRING" id="573321.SAMN04488505_101460"/>
<organism evidence="5 6">
    <name type="scientific">Chitinophaga rupis</name>
    <dbReference type="NCBI Taxonomy" id="573321"/>
    <lineage>
        <taxon>Bacteria</taxon>
        <taxon>Pseudomonadati</taxon>
        <taxon>Bacteroidota</taxon>
        <taxon>Chitinophagia</taxon>
        <taxon>Chitinophagales</taxon>
        <taxon>Chitinophagaceae</taxon>
        <taxon>Chitinophaga</taxon>
    </lineage>
</organism>
<dbReference type="OrthoDB" id="954626at2"/>
<feature type="domain" description="Beta/gamma crystallin 'Greek key'" evidence="4">
    <location>
        <begin position="489"/>
        <end position="533"/>
    </location>
</feature>
<keyword evidence="3" id="KW-0732">Signal</keyword>
<evidence type="ECO:0000313" key="5">
    <source>
        <dbReference type="EMBL" id="SEK57289.1"/>
    </source>
</evidence>
<dbReference type="Proteomes" id="UP000198984">
    <property type="component" value="Unassembled WGS sequence"/>
</dbReference>
<dbReference type="AlphaFoldDB" id="A0A1H7I441"/>
<dbReference type="RefSeq" id="WP_162277451.1">
    <property type="nucleotide sequence ID" value="NZ_FOBB01000001.1"/>
</dbReference>
<dbReference type="EMBL" id="FOBB01000001">
    <property type="protein sequence ID" value="SEK57289.1"/>
    <property type="molecule type" value="Genomic_DNA"/>
</dbReference>
<keyword evidence="6" id="KW-1185">Reference proteome</keyword>
<dbReference type="SMART" id="SM00247">
    <property type="entry name" value="XTALbg"/>
    <property type="match status" value="1"/>
</dbReference>
<dbReference type="PROSITE" id="PS50915">
    <property type="entry name" value="CRYSTALLIN_BETA_GAMMA"/>
    <property type="match status" value="1"/>
</dbReference>
<dbReference type="InterPro" id="IPR026444">
    <property type="entry name" value="Secre_tail"/>
</dbReference>
<evidence type="ECO:0000259" key="4">
    <source>
        <dbReference type="PROSITE" id="PS50915"/>
    </source>
</evidence>
<evidence type="ECO:0000256" key="1">
    <source>
        <dbReference type="ARBA" id="ARBA00009646"/>
    </source>
</evidence>
<evidence type="ECO:0000313" key="6">
    <source>
        <dbReference type="Proteomes" id="UP000198984"/>
    </source>
</evidence>
<protein>
    <submittedName>
        <fullName evidence="5">Por secretion system C-terminal sorting domain-containing protein</fullName>
    </submittedName>
</protein>
<feature type="chain" id="PRO_5011662787" evidence="3">
    <location>
        <begin position="23"/>
        <end position="695"/>
    </location>
</feature>